<dbReference type="AlphaFoldDB" id="A0A427ANC8"/>
<gene>
    <name evidence="3" type="ORF">B296_00024694</name>
</gene>
<keyword evidence="2" id="KW-1133">Transmembrane helix</keyword>
<evidence type="ECO:0000313" key="3">
    <source>
        <dbReference type="EMBL" id="RRT77725.1"/>
    </source>
</evidence>
<keyword evidence="2" id="KW-0472">Membrane</keyword>
<dbReference type="Proteomes" id="UP000287651">
    <property type="component" value="Unassembled WGS sequence"/>
</dbReference>
<feature type="transmembrane region" description="Helical" evidence="2">
    <location>
        <begin position="25"/>
        <end position="46"/>
    </location>
</feature>
<evidence type="ECO:0000256" key="1">
    <source>
        <dbReference type="SAM" id="MobiDB-lite"/>
    </source>
</evidence>
<evidence type="ECO:0000256" key="2">
    <source>
        <dbReference type="SAM" id="Phobius"/>
    </source>
</evidence>
<accession>A0A427ANC8</accession>
<proteinExistence type="predicted"/>
<reference evidence="3 4" key="1">
    <citation type="journal article" date="2014" name="Agronomy (Basel)">
        <title>A Draft Genome Sequence for Ensete ventricosum, the Drought-Tolerant Tree Against Hunger.</title>
        <authorList>
            <person name="Harrison J."/>
            <person name="Moore K.A."/>
            <person name="Paszkiewicz K."/>
            <person name="Jones T."/>
            <person name="Grant M."/>
            <person name="Ambacheew D."/>
            <person name="Muzemil S."/>
            <person name="Studholme D.J."/>
        </authorList>
    </citation>
    <scope>NUCLEOTIDE SEQUENCE [LARGE SCALE GENOMIC DNA]</scope>
</reference>
<protein>
    <submittedName>
        <fullName evidence="3">Uncharacterized protein</fullName>
    </submittedName>
</protein>
<feature type="region of interest" description="Disordered" evidence="1">
    <location>
        <begin position="1"/>
        <end position="21"/>
    </location>
</feature>
<comment type="caution">
    <text evidence="3">The sequence shown here is derived from an EMBL/GenBank/DDBJ whole genome shotgun (WGS) entry which is preliminary data.</text>
</comment>
<keyword evidence="2" id="KW-0812">Transmembrane</keyword>
<feature type="compositionally biased region" description="Basic and acidic residues" evidence="1">
    <location>
        <begin position="1"/>
        <end position="12"/>
    </location>
</feature>
<organism evidence="3 4">
    <name type="scientific">Ensete ventricosum</name>
    <name type="common">Abyssinian banana</name>
    <name type="synonym">Musa ensete</name>
    <dbReference type="NCBI Taxonomy" id="4639"/>
    <lineage>
        <taxon>Eukaryota</taxon>
        <taxon>Viridiplantae</taxon>
        <taxon>Streptophyta</taxon>
        <taxon>Embryophyta</taxon>
        <taxon>Tracheophyta</taxon>
        <taxon>Spermatophyta</taxon>
        <taxon>Magnoliopsida</taxon>
        <taxon>Liliopsida</taxon>
        <taxon>Zingiberales</taxon>
        <taxon>Musaceae</taxon>
        <taxon>Ensete</taxon>
    </lineage>
</organism>
<sequence length="89" mass="9445">MNQRSVYERKGDSCFPGEKNSGRSCLVLLVIYNGVLFSCGAAAFIVKACAGRESLTTDAILPVISTVHGYSSLSLSLSAGIQVTQRSSR</sequence>
<evidence type="ECO:0000313" key="4">
    <source>
        <dbReference type="Proteomes" id="UP000287651"/>
    </source>
</evidence>
<dbReference type="EMBL" id="AMZH03001857">
    <property type="protein sequence ID" value="RRT77725.1"/>
    <property type="molecule type" value="Genomic_DNA"/>
</dbReference>
<name>A0A427ANC8_ENSVE</name>